<accession>A0A2N7CBT4</accession>
<evidence type="ECO:0000313" key="1">
    <source>
        <dbReference type="EMBL" id="PMF19508.1"/>
    </source>
</evidence>
<reference evidence="2" key="1">
    <citation type="submission" date="2016-07" db="EMBL/GenBank/DDBJ databases">
        <title>Nontailed viruses are major unrecognized killers of bacteria in the ocean.</title>
        <authorList>
            <person name="Kauffman K."/>
            <person name="Hussain F."/>
            <person name="Yang J."/>
            <person name="Arevalo P."/>
            <person name="Brown J."/>
            <person name="Cutler M."/>
            <person name="Kelly L."/>
            <person name="Polz M.F."/>
        </authorList>
    </citation>
    <scope>NUCLEOTIDE SEQUENCE [LARGE SCALE GENOMIC DNA]</scope>
    <source>
        <strain evidence="2">10N.286.54.F3</strain>
    </source>
</reference>
<dbReference type="RefSeq" id="WP_102300590.1">
    <property type="nucleotide sequence ID" value="NZ_MCSW01000190.1"/>
</dbReference>
<protein>
    <submittedName>
        <fullName evidence="1">Uncharacterized protein</fullName>
    </submittedName>
</protein>
<dbReference type="EMBL" id="MCSW01000190">
    <property type="protein sequence ID" value="PMF19508.1"/>
    <property type="molecule type" value="Genomic_DNA"/>
</dbReference>
<dbReference type="Proteomes" id="UP000235405">
    <property type="component" value="Unassembled WGS sequence"/>
</dbReference>
<organism evidence="1 2">
    <name type="scientific">Vibrio splendidus</name>
    <dbReference type="NCBI Taxonomy" id="29497"/>
    <lineage>
        <taxon>Bacteria</taxon>
        <taxon>Pseudomonadati</taxon>
        <taxon>Pseudomonadota</taxon>
        <taxon>Gammaproteobacteria</taxon>
        <taxon>Vibrionales</taxon>
        <taxon>Vibrionaceae</taxon>
        <taxon>Vibrio</taxon>
    </lineage>
</organism>
<sequence length="315" mass="35544">MEFRQKNTSSVANSSAMKYFTQNVSDPQAAKDVFNVILDRLGNCVDSYPYWHPILSIPAPLDLDGRCLSVLYRGIDHTRHFVRGFVTCPYGEDSANQLIEYANGLPGLNAFKLDSPLYSDHACPVVVEAINVELEGDGTIRGQDAIRWFLEEQTKLAKYAQVAETWWNMRTDILGKPHGSRSSVFVSPHTGGHMKKILEALNQSGVYGPIKESSLDMLSDKKREKISNTLISAVIQNYKPKDQVEVTEFCFELRGEQCQARVRDTWQDGEELSVRVQIGDINDCSLLIQGYYYPKKNIIQSLEPTGKRLIAEKFV</sequence>
<dbReference type="AlphaFoldDB" id="A0A2N7CBT4"/>
<comment type="caution">
    <text evidence="1">The sequence shown here is derived from an EMBL/GenBank/DDBJ whole genome shotgun (WGS) entry which is preliminary data.</text>
</comment>
<evidence type="ECO:0000313" key="2">
    <source>
        <dbReference type="Proteomes" id="UP000235405"/>
    </source>
</evidence>
<name>A0A2N7CBT4_VIBSP</name>
<gene>
    <name evidence="1" type="ORF">BCV19_13185</name>
</gene>
<proteinExistence type="predicted"/>